<feature type="region of interest" description="Disordered" evidence="1">
    <location>
        <begin position="339"/>
        <end position="373"/>
    </location>
</feature>
<proteinExistence type="predicted"/>
<keyword evidence="3" id="KW-1185">Reference proteome</keyword>
<dbReference type="Proteomes" id="UP000887574">
    <property type="component" value="Unplaced"/>
</dbReference>
<dbReference type="Pfam" id="PF25040">
    <property type="entry name" value="BLTP1_C"/>
    <property type="match status" value="3"/>
</dbReference>
<dbReference type="AlphaFoldDB" id="A0A915E7N1"/>
<accession>A0A915E7N1</accession>
<dbReference type="GO" id="GO:0048488">
    <property type="term" value="P:synaptic vesicle endocytosis"/>
    <property type="evidence" value="ECO:0007669"/>
    <property type="project" value="TreeGrafter"/>
</dbReference>
<evidence type="ECO:0000313" key="3">
    <source>
        <dbReference type="Proteomes" id="UP000887574"/>
    </source>
</evidence>
<organism evidence="3 4">
    <name type="scientific">Ditylenchus dipsaci</name>
    <dbReference type="NCBI Taxonomy" id="166011"/>
    <lineage>
        <taxon>Eukaryota</taxon>
        <taxon>Metazoa</taxon>
        <taxon>Ecdysozoa</taxon>
        <taxon>Nematoda</taxon>
        <taxon>Chromadorea</taxon>
        <taxon>Rhabditida</taxon>
        <taxon>Tylenchina</taxon>
        <taxon>Tylenchomorpha</taxon>
        <taxon>Sphaerularioidea</taxon>
        <taxon>Anguinidae</taxon>
        <taxon>Anguininae</taxon>
        <taxon>Ditylenchus</taxon>
    </lineage>
</organism>
<evidence type="ECO:0000259" key="2">
    <source>
        <dbReference type="SMART" id="SM01220"/>
    </source>
</evidence>
<dbReference type="InterPro" id="IPR056742">
    <property type="entry name" value="BLTP1_C"/>
</dbReference>
<dbReference type="GO" id="GO:0098793">
    <property type="term" value="C:presynapse"/>
    <property type="evidence" value="ECO:0007669"/>
    <property type="project" value="GOC"/>
</dbReference>
<dbReference type="InterPro" id="IPR033616">
    <property type="entry name" value="BLTP1"/>
</dbReference>
<feature type="region of interest" description="Disordered" evidence="1">
    <location>
        <begin position="580"/>
        <end position="609"/>
    </location>
</feature>
<dbReference type="WBParaSite" id="jg3432">
    <property type="protein sequence ID" value="jg3432"/>
    <property type="gene ID" value="jg3432"/>
</dbReference>
<evidence type="ECO:0000313" key="4">
    <source>
        <dbReference type="WBParaSite" id="jg3432"/>
    </source>
</evidence>
<reference evidence="4" key="1">
    <citation type="submission" date="2022-11" db="UniProtKB">
        <authorList>
            <consortium name="WormBaseParasite"/>
        </authorList>
    </citation>
    <scope>IDENTIFICATION</scope>
</reference>
<name>A0A915E7N1_9BILA</name>
<evidence type="ECO:0000256" key="1">
    <source>
        <dbReference type="SAM" id="MobiDB-lite"/>
    </source>
</evidence>
<feature type="compositionally biased region" description="Polar residues" evidence="1">
    <location>
        <begin position="339"/>
        <end position="364"/>
    </location>
</feature>
<dbReference type="PANTHER" id="PTHR31640:SF1">
    <property type="entry name" value="BRIDGE-LIKE LIPID TRANSFER PROTEIN FAMILY MEMBER 1"/>
    <property type="match status" value="1"/>
</dbReference>
<protein>
    <submittedName>
        <fullName evidence="4">Bridge-like lipid transfer protein family member 1 C-terminal domain-containing protein</fullName>
    </submittedName>
</protein>
<dbReference type="PANTHER" id="PTHR31640">
    <property type="entry name" value="TRANSMEMBRANE PROTEIN KIAA1109"/>
    <property type="match status" value="1"/>
</dbReference>
<sequence length="954" mass="104597">MSIDIQINIECGQCFLRSNQPTPSGAGLRGLLTKKPSARDLKAKMGGLMGPNPQSVTKLSIPSLDARMFYTSNDAVTTPPLQIRQLFQAREKAKAAGATCLKNKCFYFSLELASMPLETLITPCLADFLEQVVEPLPESLFETAKSDSETSSNTNSLPIVAIDTSSLPLDVLFHMSVQSSSIRFEGQQQRSSAADMLLTLPRLTLMASTRKYNEQDWTVAGIYLSATLSSFSLSIYSPHQQSSSHDALSLTLDKFSVTASRTKNPNNNEDDKNKVQLVIASNVGTANFNYDMRRLSELLTFPKPWYRKQLIRRLFFGEQSVAAAAASAKLQRYNSTSSTAAPAFKGNSQMRYGSDDLSSSNQEFQPKKGATPVKSVTSAAQLNQITWAASVIFSMQWKELNINAQMSNTMGNTQWLARQGILRVHLKLDSQRHRDVAVSFKLLSSELSAQGGAISGEVSVSKLLISARHSKSSEKAPENVANLEFENIECRTEWMSRPIFIGKFAHPQMMITDEWKHICDTDTAEVSEAMCFVNISGSWTDLQMVITKNTVGDMIKIGDKLIIFFKDQLKNSKMVWGEEFDQRHRTSTSSDDDSSVIRSSGSQAHGHPKYSLLYGEEGEDGDSINGEGHEGSQSSSSFFCITGTPCWTPSRMCNCARKLTAKRISLACMNGEMNASSWAFFHMSEVGVLFTSRSCYTFMDEKKTSLGVQTKQQFIFRLGEHSSSQFPSKDTASSSPNQPQDFKAVVCRVQHNRGFLLRHSASIDHSLQAMIGDVLKQLSASSPNLLQGELEPEATTATTSKAPPPRFTHNVLQLFQFPSLEAVLSSLQNQDFEEPRKRHSSGATAGPSEMVHSSFVCDFKGGVGVQTDFNAQVSFLPELLKSYIVSQPDLADPSISATHSSSVLTSLGTSPSAQMHAAASGSVLQAYPNDVHPKESLAVQPTKTPTVCLCQMGG</sequence>
<feature type="domain" description="Bridge-like lipid transfer protein family member 1 C-terminal" evidence="2">
    <location>
        <begin position="374"/>
        <end position="953"/>
    </location>
</feature>
<dbReference type="SMART" id="SM01220">
    <property type="entry name" value="FSA_C"/>
    <property type="match status" value="1"/>
</dbReference>